<dbReference type="RefSeq" id="WP_089356164.1">
    <property type="nucleotide sequence ID" value="NZ_FZPD01000002.1"/>
</dbReference>
<dbReference type="PANTHER" id="PTHR46825">
    <property type="entry name" value="D-ALANYL-D-ALANINE-CARBOXYPEPTIDASE/ENDOPEPTIDASE AMPH"/>
    <property type="match status" value="1"/>
</dbReference>
<keyword evidence="4" id="KW-1185">Reference proteome</keyword>
<evidence type="ECO:0000313" key="3">
    <source>
        <dbReference type="EMBL" id="SNS83185.1"/>
    </source>
</evidence>
<dbReference type="AlphaFoldDB" id="A0A239HPW6"/>
<dbReference type="SUPFAM" id="SSF56601">
    <property type="entry name" value="beta-lactamase/transpeptidase-like"/>
    <property type="match status" value="1"/>
</dbReference>
<dbReference type="EMBL" id="FZPD01000002">
    <property type="protein sequence ID" value="SNS83185.1"/>
    <property type="molecule type" value="Genomic_DNA"/>
</dbReference>
<evidence type="ECO:0000256" key="1">
    <source>
        <dbReference type="SAM" id="SignalP"/>
    </source>
</evidence>
<dbReference type="Proteomes" id="UP000198393">
    <property type="component" value="Unassembled WGS sequence"/>
</dbReference>
<dbReference type="InterPro" id="IPR001466">
    <property type="entry name" value="Beta-lactam-related"/>
</dbReference>
<name>A0A239HPW6_EKHLU</name>
<feature type="chain" id="PRO_5012624812" evidence="1">
    <location>
        <begin position="20"/>
        <end position="567"/>
    </location>
</feature>
<feature type="domain" description="Beta-lactamase-related" evidence="2">
    <location>
        <begin position="31"/>
        <end position="338"/>
    </location>
</feature>
<feature type="signal peptide" evidence="1">
    <location>
        <begin position="1"/>
        <end position="19"/>
    </location>
</feature>
<reference evidence="3 4" key="1">
    <citation type="submission" date="2017-06" db="EMBL/GenBank/DDBJ databases">
        <authorList>
            <person name="Kim H.J."/>
            <person name="Triplett B.A."/>
        </authorList>
    </citation>
    <scope>NUCLEOTIDE SEQUENCE [LARGE SCALE GENOMIC DNA]</scope>
    <source>
        <strain evidence="3 4">DSM 19307</strain>
    </source>
</reference>
<gene>
    <name evidence="3" type="ORF">SAMN05421640_1427</name>
</gene>
<dbReference type="PANTHER" id="PTHR46825:SF9">
    <property type="entry name" value="BETA-LACTAMASE-RELATED DOMAIN-CONTAINING PROTEIN"/>
    <property type="match status" value="1"/>
</dbReference>
<dbReference type="InterPro" id="IPR050491">
    <property type="entry name" value="AmpC-like"/>
</dbReference>
<keyword evidence="1" id="KW-0732">Signal</keyword>
<sequence length="567" mass="63639">MKKSILFLLLIASQMFLQAQSDLEAIRSEFKERITKTMKKSKVVGASVAVVSSEGILWIDNFGYEDVEDEKPVTSETIFGIGSVTKVLTSAAVMQLAERDKLDIDNPLSQYLPSFQMQDYSDGVTPQNVMTHHSGLPSDIFKGMFSEQPEDYKCLVNYINDEYMAGTPNQIRAYSNPGYTLLGHMIAEVSGMEYPKYIETNILQPLGMNNTEFNALEKASKTYDGKGKFQSDVNLRDTPAGGLFTSSKDLSKFLQAFLSQSQDLLKSNTYQQILEYQHINTPLNFGDRYALGWSMTSRPHAGDIYYHTGTTLYFNAAMAFSPKADVGVIILTNSARGRSVYKEVHTIIDKVAESKGLPKIESEQEEAMGSKDRIKVAPESLDQYTGIYAAPGAYIDVYRKNKKLFMKLQGLRLELIPVENNQFIPKVILLHLIPIRLGDQRVMFEEVDGYPLMTSLEEGNPKELIAARFEKQEIPQAWKSRTGDYEIVNPLPGEIPFFGSFSITEKDDLLVFSFKTTTDGQNIEMVMDFINDDRAKVAGLGRYGGQSIIYKDGIINAFGNELKKINE</sequence>
<accession>A0A239HPW6</accession>
<dbReference type="InterPro" id="IPR012338">
    <property type="entry name" value="Beta-lactam/transpept-like"/>
</dbReference>
<proteinExistence type="predicted"/>
<protein>
    <submittedName>
        <fullName evidence="3">CubicO group peptidase, beta-lactamase class C family</fullName>
    </submittedName>
</protein>
<evidence type="ECO:0000259" key="2">
    <source>
        <dbReference type="Pfam" id="PF00144"/>
    </source>
</evidence>
<dbReference type="OrthoDB" id="846150at2"/>
<dbReference type="Gene3D" id="3.40.710.10">
    <property type="entry name" value="DD-peptidase/beta-lactamase superfamily"/>
    <property type="match status" value="1"/>
</dbReference>
<organism evidence="3 4">
    <name type="scientific">Ekhidna lutea</name>
    <dbReference type="NCBI Taxonomy" id="447679"/>
    <lineage>
        <taxon>Bacteria</taxon>
        <taxon>Pseudomonadati</taxon>
        <taxon>Bacteroidota</taxon>
        <taxon>Cytophagia</taxon>
        <taxon>Cytophagales</taxon>
        <taxon>Reichenbachiellaceae</taxon>
        <taxon>Ekhidna</taxon>
    </lineage>
</organism>
<dbReference type="Pfam" id="PF00144">
    <property type="entry name" value="Beta-lactamase"/>
    <property type="match status" value="1"/>
</dbReference>
<evidence type="ECO:0000313" key="4">
    <source>
        <dbReference type="Proteomes" id="UP000198393"/>
    </source>
</evidence>